<feature type="domain" description="Sulfatase N-terminal" evidence="4">
    <location>
        <begin position="76"/>
        <end position="361"/>
    </location>
</feature>
<accession>A0A518ET51</accession>
<evidence type="ECO:0000313" key="5">
    <source>
        <dbReference type="EMBL" id="QDV07266.1"/>
    </source>
</evidence>
<feature type="domain" description="Sulfatase N-terminal" evidence="4">
    <location>
        <begin position="518"/>
        <end position="801"/>
    </location>
</feature>
<dbReference type="Gene3D" id="3.30.1120.10">
    <property type="match status" value="1"/>
</dbReference>
<proteinExistence type="inferred from homology"/>
<dbReference type="Gene3D" id="3.40.720.10">
    <property type="entry name" value="Alkaline Phosphatase, subunit A"/>
    <property type="match status" value="3"/>
</dbReference>
<dbReference type="InterPro" id="IPR050738">
    <property type="entry name" value="Sulfatase"/>
</dbReference>
<dbReference type="AlphaFoldDB" id="A0A518ET51"/>
<evidence type="ECO:0000256" key="3">
    <source>
        <dbReference type="SAM" id="MobiDB-lite"/>
    </source>
</evidence>
<evidence type="ECO:0000259" key="4">
    <source>
        <dbReference type="Pfam" id="PF00884"/>
    </source>
</evidence>
<dbReference type="PANTHER" id="PTHR42693:SF53">
    <property type="entry name" value="ENDO-4-O-SULFATASE"/>
    <property type="match status" value="1"/>
</dbReference>
<dbReference type="InterPro" id="IPR017850">
    <property type="entry name" value="Alkaline_phosphatase_core_sf"/>
</dbReference>
<feature type="region of interest" description="Disordered" evidence="3">
    <location>
        <begin position="474"/>
        <end position="496"/>
    </location>
</feature>
<dbReference type="EC" id="3.1.6.1" evidence="5"/>
<dbReference type="SUPFAM" id="SSF53649">
    <property type="entry name" value="Alkaline phosphatase-like"/>
    <property type="match status" value="2"/>
</dbReference>
<dbReference type="GO" id="GO:0004065">
    <property type="term" value="F:arylsulfatase activity"/>
    <property type="evidence" value="ECO:0007669"/>
    <property type="project" value="UniProtKB-EC"/>
</dbReference>
<keyword evidence="2 5" id="KW-0378">Hydrolase</keyword>
<protein>
    <submittedName>
        <fullName evidence="5">Arylsulfatase</fullName>
        <ecNumber evidence="5">3.1.6.1</ecNumber>
    </submittedName>
</protein>
<dbReference type="PANTHER" id="PTHR42693">
    <property type="entry name" value="ARYLSULFATASE FAMILY MEMBER"/>
    <property type="match status" value="1"/>
</dbReference>
<dbReference type="Proteomes" id="UP000320390">
    <property type="component" value="Chromosome"/>
</dbReference>
<comment type="similarity">
    <text evidence="1">Belongs to the sulfatase family.</text>
</comment>
<evidence type="ECO:0000313" key="6">
    <source>
        <dbReference type="Proteomes" id="UP000320390"/>
    </source>
</evidence>
<sequence length="910" mass="98756">MSGARALSMPLHLVGGFLLALGPMGHHSLRSLLTILVGAVCALLGTPAGAQAGEESPTRVLLVDLDDVGHLLMDAARTPNLDALAETGRYFPTFVASPSCSPSRAMLLMGAQTSHPDILLGRVLLEESKERTAYQLEPPTLTSLSSLVLGAGGSTAKIGKWHLGMPEEPEHPIRLGFETYAGVMGNLNEDGVSYHRFPKIIEGAMELVEGRYLTTDETDDGIAALERGTDLVSLSYHACHGPWAVPPLELLSPETRAELVALGGPDEWLKLEPAALAPLMLEALDRELGRLFAQARGKGYTVFVFGDNGSSGFVGGGKKSFADSGVVAPLWVFGPGVEPGTDPALVSICDVYATVAELMGIERQPETQGPQSLSFVPALRGEPHTRRFAVAEIFGRIGDSPRERKRMRWTRMLRGERFKLVWNRKDGEDWSLFDLVADPDEDHDLIAEGELGDEAQLAYDEMRAVMEAEVAGSGREVVSGQRAEASEDAPAEAGDDRPTKVLLIDLDDVGHGMIAEARTPTLDGLAARGRFYTTLVTAPTCSPSRAMLQTGAWCSDPNVLLGRVLRNKYKGSQAYELPTKPLQTLASFVAASGRSTAKVGKWHLSQASATAHPNECGWQSYRGVISNLIVASDTYESYPKVVDGKEQRLEGRYITSDETDDAIAAVEQGVDLVSVSYHAPHKPWHVPPAELLAPRFDGEGKPLEISAEGLSNEEMTLLMLEACDHELGRLLEAAEARGYTVFVFGDNGGQNSREEEGGKGTFLESGIVVPMWAVGPGIEPGVDRSLLSMVDFYATIAELFGLERDPKTQGPDSFSFARTFGGEMIGPRYWAYSETFDVLGEDPRKRISIQWQRAVRGRRYKLFQNRGAGFFTLVDLEEDPEEKVNLLDKLPLSGEADEAHKALLQILYSI</sequence>
<evidence type="ECO:0000256" key="2">
    <source>
        <dbReference type="ARBA" id="ARBA00022801"/>
    </source>
</evidence>
<name>A0A518ET51_9BACT</name>
<reference evidence="5 6" key="1">
    <citation type="submission" date="2019-02" db="EMBL/GenBank/DDBJ databases">
        <title>Deep-cultivation of Planctomycetes and their phenomic and genomic characterization uncovers novel biology.</title>
        <authorList>
            <person name="Wiegand S."/>
            <person name="Jogler M."/>
            <person name="Boedeker C."/>
            <person name="Pinto D."/>
            <person name="Vollmers J."/>
            <person name="Rivas-Marin E."/>
            <person name="Kohn T."/>
            <person name="Peeters S.H."/>
            <person name="Heuer A."/>
            <person name="Rast P."/>
            <person name="Oberbeckmann S."/>
            <person name="Bunk B."/>
            <person name="Jeske O."/>
            <person name="Meyerdierks A."/>
            <person name="Storesund J.E."/>
            <person name="Kallscheuer N."/>
            <person name="Luecker S."/>
            <person name="Lage O.M."/>
            <person name="Pohl T."/>
            <person name="Merkel B.J."/>
            <person name="Hornburger P."/>
            <person name="Mueller R.-W."/>
            <person name="Bruemmer F."/>
            <person name="Labrenz M."/>
            <person name="Spormann A.M."/>
            <person name="Op den Camp H."/>
            <person name="Overmann J."/>
            <person name="Amann R."/>
            <person name="Jetten M.S.M."/>
            <person name="Mascher T."/>
            <person name="Medema M.H."/>
            <person name="Devos D.P."/>
            <person name="Kaster A.-K."/>
            <person name="Ovreas L."/>
            <person name="Rohde M."/>
            <person name="Galperin M.Y."/>
            <person name="Jogler C."/>
        </authorList>
    </citation>
    <scope>NUCLEOTIDE SEQUENCE [LARGE SCALE GENOMIC DNA]</scope>
    <source>
        <strain evidence="5 6">Poly30</strain>
    </source>
</reference>
<dbReference type="Pfam" id="PF00884">
    <property type="entry name" value="Sulfatase"/>
    <property type="match status" value="2"/>
</dbReference>
<dbReference type="OrthoDB" id="9783154at2"/>
<organism evidence="5 6">
    <name type="scientific">Saltatorellus ferox</name>
    <dbReference type="NCBI Taxonomy" id="2528018"/>
    <lineage>
        <taxon>Bacteria</taxon>
        <taxon>Pseudomonadati</taxon>
        <taxon>Planctomycetota</taxon>
        <taxon>Planctomycetia</taxon>
        <taxon>Planctomycetia incertae sedis</taxon>
        <taxon>Saltatorellus</taxon>
    </lineage>
</organism>
<dbReference type="InterPro" id="IPR000917">
    <property type="entry name" value="Sulfatase_N"/>
</dbReference>
<keyword evidence="6" id="KW-1185">Reference proteome</keyword>
<gene>
    <name evidence="5" type="primary">atsA_12</name>
    <name evidence="5" type="ORF">Poly30_27860</name>
</gene>
<dbReference type="EMBL" id="CP036434">
    <property type="protein sequence ID" value="QDV07266.1"/>
    <property type="molecule type" value="Genomic_DNA"/>
</dbReference>
<evidence type="ECO:0000256" key="1">
    <source>
        <dbReference type="ARBA" id="ARBA00008779"/>
    </source>
</evidence>